<evidence type="ECO:0000313" key="1">
    <source>
        <dbReference type="EMBL" id="ROT40021.1"/>
    </source>
</evidence>
<dbReference type="EMBL" id="ML119053">
    <property type="protein sequence ID" value="ROT40021.1"/>
    <property type="molecule type" value="Genomic_DNA"/>
</dbReference>
<sequence length="189" mass="21038">MLLHIDMHLGLCQPEQNSSAHSVAWEEMVSVALVPALFTQLPPLAELCGVIVNPDQHQFGGNPEPEHGSPGLCKDVNYALDLLLEQGNAPRQHHPFCIPSSVESCFKLDALSNPALVTNAQPTRTGTRIISQPLGHQLVVLMPRWNQWKEANNFSFWLQNAFLIPSQKLREQVYARSTGQQKNDDQSNV</sequence>
<gene>
    <name evidence="1" type="ORF">SODALDRAFT_358445</name>
</gene>
<dbReference type="GeneID" id="39582582"/>
<dbReference type="AlphaFoldDB" id="A0A3N2PZR9"/>
<name>A0A3N2PZR9_SODAK</name>
<dbReference type="RefSeq" id="XP_028467827.1">
    <property type="nucleotide sequence ID" value="XM_028614104.1"/>
</dbReference>
<protein>
    <submittedName>
        <fullName evidence="1">Uncharacterized protein</fullName>
    </submittedName>
</protein>
<organism evidence="1 2">
    <name type="scientific">Sodiomyces alkalinus (strain CBS 110278 / VKM F-3762 / F11)</name>
    <name type="common">Alkaliphilic filamentous fungus</name>
    <dbReference type="NCBI Taxonomy" id="1314773"/>
    <lineage>
        <taxon>Eukaryota</taxon>
        <taxon>Fungi</taxon>
        <taxon>Dikarya</taxon>
        <taxon>Ascomycota</taxon>
        <taxon>Pezizomycotina</taxon>
        <taxon>Sordariomycetes</taxon>
        <taxon>Hypocreomycetidae</taxon>
        <taxon>Glomerellales</taxon>
        <taxon>Plectosphaerellaceae</taxon>
        <taxon>Sodiomyces</taxon>
    </lineage>
</organism>
<keyword evidence="2" id="KW-1185">Reference proteome</keyword>
<dbReference type="Proteomes" id="UP000272025">
    <property type="component" value="Unassembled WGS sequence"/>
</dbReference>
<proteinExistence type="predicted"/>
<reference evidence="1 2" key="1">
    <citation type="journal article" date="2018" name="Mol. Ecol.">
        <title>The obligate alkalophilic soda-lake fungus Sodiomyces alkalinus has shifted to a protein diet.</title>
        <authorList>
            <person name="Grum-Grzhimaylo A.A."/>
            <person name="Falkoski D.L."/>
            <person name="van den Heuvel J."/>
            <person name="Valero-Jimenez C.A."/>
            <person name="Min B."/>
            <person name="Choi I.G."/>
            <person name="Lipzen A."/>
            <person name="Daum C.G."/>
            <person name="Aanen D.K."/>
            <person name="Tsang A."/>
            <person name="Henrissat B."/>
            <person name="Bilanenko E.N."/>
            <person name="de Vries R.P."/>
            <person name="van Kan J.A.L."/>
            <person name="Grigoriev I.V."/>
            <person name="Debets A.J.M."/>
        </authorList>
    </citation>
    <scope>NUCLEOTIDE SEQUENCE [LARGE SCALE GENOMIC DNA]</scope>
    <source>
        <strain evidence="1 2">F11</strain>
    </source>
</reference>
<evidence type="ECO:0000313" key="2">
    <source>
        <dbReference type="Proteomes" id="UP000272025"/>
    </source>
</evidence>
<accession>A0A3N2PZR9</accession>